<organism evidence="1">
    <name type="scientific">marine sediment metagenome</name>
    <dbReference type="NCBI Taxonomy" id="412755"/>
    <lineage>
        <taxon>unclassified sequences</taxon>
        <taxon>metagenomes</taxon>
        <taxon>ecological metagenomes</taxon>
    </lineage>
</organism>
<dbReference type="EMBL" id="LAZR01067658">
    <property type="protein sequence ID" value="KKK51146.1"/>
    <property type="molecule type" value="Genomic_DNA"/>
</dbReference>
<gene>
    <name evidence="1" type="ORF">LCGC14_3117860</name>
</gene>
<name>A0A0F8YT13_9ZZZZ</name>
<reference evidence="1" key="1">
    <citation type="journal article" date="2015" name="Nature">
        <title>Complex archaea that bridge the gap between prokaryotes and eukaryotes.</title>
        <authorList>
            <person name="Spang A."/>
            <person name="Saw J.H."/>
            <person name="Jorgensen S.L."/>
            <person name="Zaremba-Niedzwiedzka K."/>
            <person name="Martijn J."/>
            <person name="Lind A.E."/>
            <person name="van Eijk R."/>
            <person name="Schleper C."/>
            <person name="Guy L."/>
            <person name="Ettema T.J."/>
        </authorList>
    </citation>
    <scope>NUCLEOTIDE SEQUENCE</scope>
</reference>
<evidence type="ECO:0000313" key="1">
    <source>
        <dbReference type="EMBL" id="KKK51146.1"/>
    </source>
</evidence>
<proteinExistence type="predicted"/>
<dbReference type="AlphaFoldDB" id="A0A0F8YT13"/>
<feature type="non-terminal residue" evidence="1">
    <location>
        <position position="56"/>
    </location>
</feature>
<accession>A0A0F8YT13</accession>
<comment type="caution">
    <text evidence="1">The sequence shown here is derived from an EMBL/GenBank/DDBJ whole genome shotgun (WGS) entry which is preliminary data.</text>
</comment>
<sequence length="56" mass="6416">MANKVSNKLEGTLHPKTGKLVDIKQSPLEEVYKVYKRYFHVEDTKRIDIVLATALS</sequence>
<protein>
    <submittedName>
        <fullName evidence="1">Uncharacterized protein</fullName>
    </submittedName>
</protein>